<dbReference type="Proteomes" id="UP000297713">
    <property type="component" value="Unassembled WGS sequence"/>
</dbReference>
<evidence type="ECO:0008006" key="5">
    <source>
        <dbReference type="Google" id="ProtNLM"/>
    </source>
</evidence>
<name>A0A4Y8PCC4_9BACT</name>
<dbReference type="PANTHER" id="PTHR12049">
    <property type="entry name" value="PROTEIN ARGININE METHYLTRANSFERASE NDUFAF7, MITOCHONDRIAL"/>
    <property type="match status" value="1"/>
</dbReference>
<evidence type="ECO:0000256" key="2">
    <source>
        <dbReference type="ARBA" id="ARBA00022679"/>
    </source>
</evidence>
<dbReference type="GO" id="GO:0035243">
    <property type="term" value="F:protein-arginine omega-N symmetric methyltransferase activity"/>
    <property type="evidence" value="ECO:0007669"/>
    <property type="project" value="TreeGrafter"/>
</dbReference>
<dbReference type="AlphaFoldDB" id="A0A4Y8PCC4"/>
<dbReference type="GO" id="GO:0032259">
    <property type="term" value="P:methylation"/>
    <property type="evidence" value="ECO:0007669"/>
    <property type="project" value="UniProtKB-KW"/>
</dbReference>
<dbReference type="InterPro" id="IPR038375">
    <property type="entry name" value="NDUFAF7_sf"/>
</dbReference>
<organism evidence="3 4">
    <name type="scientific">Methylacidiphilum caldifontis</name>
    <dbReference type="NCBI Taxonomy" id="2795386"/>
    <lineage>
        <taxon>Bacteria</taxon>
        <taxon>Pseudomonadati</taxon>
        <taxon>Verrucomicrobiota</taxon>
        <taxon>Methylacidiphilae</taxon>
        <taxon>Methylacidiphilales</taxon>
        <taxon>Methylacidiphilaceae</taxon>
        <taxon>Methylacidiphilum (ex Ratnadevi et al. 2023)</taxon>
    </lineage>
</organism>
<dbReference type="EMBL" id="LXQC01000154">
    <property type="protein sequence ID" value="TFE67418.1"/>
    <property type="molecule type" value="Genomic_DNA"/>
</dbReference>
<comment type="caution">
    <text evidence="3">The sequence shown here is derived from an EMBL/GenBank/DDBJ whole genome shotgun (WGS) entry which is preliminary data.</text>
</comment>
<protein>
    <recommendedName>
        <fullName evidence="5">SAM-dependent methyltransferase</fullName>
    </recommendedName>
</protein>
<reference evidence="3 4" key="1">
    <citation type="submission" date="2016-05" db="EMBL/GenBank/DDBJ databases">
        <title>Diversity and Homogeneity among Thermoacidophilic Verrucomicrobia Methanotrophs Linked with Geographical Origin.</title>
        <authorList>
            <person name="Erikstad H.-A."/>
            <person name="Smestad N.B."/>
            <person name="Ceballos R.M."/>
            <person name="Birkeland N.-K."/>
        </authorList>
    </citation>
    <scope>NUCLEOTIDE SEQUENCE [LARGE SCALE GENOMIC DNA]</scope>
    <source>
        <strain evidence="3 4">Phi</strain>
    </source>
</reference>
<evidence type="ECO:0000313" key="4">
    <source>
        <dbReference type="Proteomes" id="UP000297713"/>
    </source>
</evidence>
<dbReference type="InterPro" id="IPR029063">
    <property type="entry name" value="SAM-dependent_MTases_sf"/>
</dbReference>
<accession>A0A4Y8PCC4</accession>
<dbReference type="Pfam" id="PF02636">
    <property type="entry name" value="Methyltransf_28"/>
    <property type="match status" value="1"/>
</dbReference>
<dbReference type="RefSeq" id="WP_134440500.1">
    <property type="nucleotide sequence ID" value="NZ_LXQC01000154.1"/>
</dbReference>
<dbReference type="InterPro" id="IPR003788">
    <property type="entry name" value="NDUFAF7"/>
</dbReference>
<proteinExistence type="predicted"/>
<dbReference type="Gene3D" id="3.40.50.12710">
    <property type="match status" value="1"/>
</dbReference>
<dbReference type="OrthoDB" id="9794208at2"/>
<dbReference type="PANTHER" id="PTHR12049:SF7">
    <property type="entry name" value="PROTEIN ARGININE METHYLTRANSFERASE NDUFAF7, MITOCHONDRIAL"/>
    <property type="match status" value="1"/>
</dbReference>
<gene>
    <name evidence="3" type="ORF">A7Q10_01130</name>
</gene>
<dbReference type="SUPFAM" id="SSF53335">
    <property type="entry name" value="S-adenosyl-L-methionine-dependent methyltransferases"/>
    <property type="match status" value="1"/>
</dbReference>
<evidence type="ECO:0000313" key="3">
    <source>
        <dbReference type="EMBL" id="TFE67418.1"/>
    </source>
</evidence>
<keyword evidence="1" id="KW-0489">Methyltransferase</keyword>
<evidence type="ECO:0000256" key="1">
    <source>
        <dbReference type="ARBA" id="ARBA00022603"/>
    </source>
</evidence>
<sequence length="392" mass="45309">MITEYDSQTPLLQEILCLIKNQGPIPFDTYMSIHQSHPLYGYYSRGTRKRIGKRGDFFTSVSVGSLFGESLAMQCSEAWKQLKMNGSLWIVEAGAGGAELACDIVDWLDKNEADLSKQLSYLFIEPFSHNQKEQQREIEKRIGKTDRFCWVTGCEDLPSFCSPVILIANEFLDSLPVKRITFRNGCWMEQYVGINKENKLNFIELPLSARSGLDELIKKLPLPQIEGYTTEIHTEALKWITKLAQKLNCCLLFIIDYGLAEEEYFAPWRLNGTLRCYKNHKIFSDPFLFVGMSDITTHLNFSLIVKTAEENGMEPIGWLDQHHFFMGCLEKWHSRDPLFLSKNPQKEQWIRKFFMLSHPLFMGNNFKFLLLSKNLPLSLKLPGLKFCQSKKP</sequence>
<keyword evidence="4" id="KW-1185">Reference proteome</keyword>
<keyword evidence="2" id="KW-0808">Transferase</keyword>